<accession>A0A9D1ETY9</accession>
<dbReference type="SUPFAM" id="SSF111342">
    <property type="entry name" value="CbiD-like"/>
    <property type="match status" value="1"/>
</dbReference>
<comment type="function">
    <text evidence="5">Catalyzes the methylation of C-1 in cobalt-precorrin-5B to form cobalt-precorrin-6A.</text>
</comment>
<dbReference type="GO" id="GO:0019251">
    <property type="term" value="P:anaerobic cobalamin biosynthetic process"/>
    <property type="evidence" value="ECO:0007669"/>
    <property type="project" value="UniProtKB-UniRule"/>
</dbReference>
<keyword evidence="1 5" id="KW-0169">Cobalamin biosynthesis</keyword>
<dbReference type="AlphaFoldDB" id="A0A9D1ETY9"/>
<dbReference type="PANTHER" id="PTHR35863:SF1">
    <property type="entry name" value="COBALT-PRECORRIN-5B C(1)-METHYLTRANSFERASE"/>
    <property type="match status" value="1"/>
</dbReference>
<gene>
    <name evidence="5 7" type="primary">cbiD</name>
    <name evidence="7" type="ORF">IAB44_10215</name>
</gene>
<comment type="catalytic activity">
    <reaction evidence="5">
        <text>Co-precorrin-5B + S-adenosyl-L-methionine = Co-precorrin-6A + S-adenosyl-L-homocysteine</text>
        <dbReference type="Rhea" id="RHEA:26285"/>
        <dbReference type="ChEBI" id="CHEBI:57856"/>
        <dbReference type="ChEBI" id="CHEBI:59789"/>
        <dbReference type="ChEBI" id="CHEBI:60063"/>
        <dbReference type="ChEBI" id="CHEBI:60064"/>
        <dbReference type="EC" id="2.1.1.195"/>
    </reaction>
</comment>
<dbReference type="NCBIfam" id="TIGR00312">
    <property type="entry name" value="cbiD"/>
    <property type="match status" value="1"/>
</dbReference>
<organism evidence="7 8">
    <name type="scientific">Candidatus Limivivens intestinipullorum</name>
    <dbReference type="NCBI Taxonomy" id="2840858"/>
    <lineage>
        <taxon>Bacteria</taxon>
        <taxon>Bacillati</taxon>
        <taxon>Bacillota</taxon>
        <taxon>Clostridia</taxon>
        <taxon>Lachnospirales</taxon>
        <taxon>Lachnospiraceae</taxon>
        <taxon>Lachnospiraceae incertae sedis</taxon>
        <taxon>Candidatus Limivivens</taxon>
    </lineage>
</organism>
<keyword evidence="6" id="KW-1133">Transmembrane helix</keyword>
<sequence length="385" mass="41461">METGLENYYIIQNNKKLRYGYTTGSCAAAAAGAAARMLLLGKEISRYRLMTPAGIPLCLEIRDAAFDGVEASCAVKKDGGDDPDATHGLLVYARVRRLDTPGIVIEGGPGVGRVTRKGLEQPVGAAAINRVPREMIAKEVRDACEDADYEKGMYVEISVPGGEETAKKTFNPRLGIEGGISILGTKGIVIPMSEDALIASIRTEMRMRKENGARYLLVTPGNYGQDFLAGLGRGIDLEVSVKCSNYVGETVDMAVNLGMEGILFAAHIGKFIKVSGGIMNTHSRCSDARAELFAAHAVRAGGSLETARALLETQTTEEAVDILLAEGLLEPVMAEVTKRVHGYLQHRCAGAIRTEAILYSSVHGWLGETPGARKMLEHFMKEERD</sequence>
<evidence type="ECO:0000313" key="7">
    <source>
        <dbReference type="EMBL" id="HIS31903.1"/>
    </source>
</evidence>
<dbReference type="PIRSF" id="PIRSF026782">
    <property type="entry name" value="CbiD"/>
    <property type="match status" value="1"/>
</dbReference>
<protein>
    <recommendedName>
        <fullName evidence="5">Cobalt-precorrin-5B C(1)-methyltransferase</fullName>
        <ecNumber evidence="5">2.1.1.195</ecNumber>
    </recommendedName>
    <alternativeName>
        <fullName evidence="5">Cobalt-precorrin-6A synthase</fullName>
    </alternativeName>
</protein>
<evidence type="ECO:0000256" key="4">
    <source>
        <dbReference type="ARBA" id="ARBA00022691"/>
    </source>
</evidence>
<evidence type="ECO:0000256" key="1">
    <source>
        <dbReference type="ARBA" id="ARBA00022573"/>
    </source>
</evidence>
<name>A0A9D1ETY9_9FIRM</name>
<dbReference type="Proteomes" id="UP000823935">
    <property type="component" value="Unassembled WGS sequence"/>
</dbReference>
<evidence type="ECO:0000256" key="2">
    <source>
        <dbReference type="ARBA" id="ARBA00022603"/>
    </source>
</evidence>
<dbReference type="GO" id="GO:0008168">
    <property type="term" value="F:methyltransferase activity"/>
    <property type="evidence" value="ECO:0007669"/>
    <property type="project" value="UniProtKB-UniRule"/>
</dbReference>
<dbReference type="Gene3D" id="3.30.2110.10">
    <property type="entry name" value="CbiD-like"/>
    <property type="match status" value="1"/>
</dbReference>
<evidence type="ECO:0000313" key="8">
    <source>
        <dbReference type="Proteomes" id="UP000823935"/>
    </source>
</evidence>
<feature type="transmembrane region" description="Helical" evidence="6">
    <location>
        <begin position="20"/>
        <end position="40"/>
    </location>
</feature>
<proteinExistence type="inferred from homology"/>
<keyword evidence="4 5" id="KW-0949">S-adenosyl-L-methionine</keyword>
<evidence type="ECO:0000256" key="6">
    <source>
        <dbReference type="SAM" id="Phobius"/>
    </source>
</evidence>
<comment type="caution">
    <text evidence="7">The sequence shown here is derived from an EMBL/GenBank/DDBJ whole genome shotgun (WGS) entry which is preliminary data.</text>
</comment>
<evidence type="ECO:0000256" key="3">
    <source>
        <dbReference type="ARBA" id="ARBA00022679"/>
    </source>
</evidence>
<dbReference type="GO" id="GO:0032259">
    <property type="term" value="P:methylation"/>
    <property type="evidence" value="ECO:0007669"/>
    <property type="project" value="UniProtKB-KW"/>
</dbReference>
<dbReference type="EMBL" id="DVIQ01000060">
    <property type="protein sequence ID" value="HIS31903.1"/>
    <property type="molecule type" value="Genomic_DNA"/>
</dbReference>
<comment type="similarity">
    <text evidence="5">Belongs to the CbiD family.</text>
</comment>
<evidence type="ECO:0000256" key="5">
    <source>
        <dbReference type="HAMAP-Rule" id="MF_00787"/>
    </source>
</evidence>
<dbReference type="PANTHER" id="PTHR35863">
    <property type="entry name" value="COBALT-PRECORRIN-5B C(1)-METHYLTRANSFERASE"/>
    <property type="match status" value="1"/>
</dbReference>
<keyword evidence="2 5" id="KW-0489">Methyltransferase</keyword>
<dbReference type="Pfam" id="PF01888">
    <property type="entry name" value="CbiD"/>
    <property type="match status" value="1"/>
</dbReference>
<reference evidence="7" key="2">
    <citation type="journal article" date="2021" name="PeerJ">
        <title>Extensive microbial diversity within the chicken gut microbiome revealed by metagenomics and culture.</title>
        <authorList>
            <person name="Gilroy R."/>
            <person name="Ravi A."/>
            <person name="Getino M."/>
            <person name="Pursley I."/>
            <person name="Horton D.L."/>
            <person name="Alikhan N.F."/>
            <person name="Baker D."/>
            <person name="Gharbi K."/>
            <person name="Hall N."/>
            <person name="Watson M."/>
            <person name="Adriaenssens E.M."/>
            <person name="Foster-Nyarko E."/>
            <person name="Jarju S."/>
            <person name="Secka A."/>
            <person name="Antonio M."/>
            <person name="Oren A."/>
            <person name="Chaudhuri R.R."/>
            <person name="La Ragione R."/>
            <person name="Hildebrand F."/>
            <person name="Pallen M.J."/>
        </authorList>
    </citation>
    <scope>NUCLEOTIDE SEQUENCE</scope>
    <source>
        <strain evidence="7">CHK190-19873</strain>
    </source>
</reference>
<reference evidence="7" key="1">
    <citation type="submission" date="2020-10" db="EMBL/GenBank/DDBJ databases">
        <authorList>
            <person name="Gilroy R."/>
        </authorList>
    </citation>
    <scope>NUCLEOTIDE SEQUENCE</scope>
    <source>
        <strain evidence="7">CHK190-19873</strain>
    </source>
</reference>
<dbReference type="HAMAP" id="MF_00787">
    <property type="entry name" value="CbiD"/>
    <property type="match status" value="1"/>
</dbReference>
<keyword evidence="3 5" id="KW-0808">Transferase</keyword>
<comment type="pathway">
    <text evidence="5">Cofactor biosynthesis; adenosylcobalamin biosynthesis; cob(II)yrinate a,c-diamide from sirohydrochlorin (anaerobic route): step 6/10.</text>
</comment>
<keyword evidence="6" id="KW-0472">Membrane</keyword>
<dbReference type="EC" id="2.1.1.195" evidence="5"/>
<dbReference type="InterPro" id="IPR002748">
    <property type="entry name" value="CbiD"/>
</dbReference>
<dbReference type="InterPro" id="IPR036074">
    <property type="entry name" value="CbiD_sf"/>
</dbReference>
<keyword evidence="6" id="KW-0812">Transmembrane</keyword>